<organism evidence="2 3">
    <name type="scientific">Candidatus Roizmanbacteria bacterium CG22_combo_CG10-13_8_21_14_all_38_20</name>
    <dbReference type="NCBI Taxonomy" id="1974862"/>
    <lineage>
        <taxon>Bacteria</taxon>
        <taxon>Candidatus Roizmaniibacteriota</taxon>
    </lineage>
</organism>
<sequence>MRINTQAIKGYFQENMPIVVIPYKYIVLPLLVLLFLFIGASFIRPPGNLAPSPDSTISSNPVFRFEISKNFMYRNYSVKVKTTRGKHKIRVRETGNNITVTPISPLLSNDNIDLEIIISKGFSFLTLWSKTYNYSYSVTR</sequence>
<dbReference type="AlphaFoldDB" id="A0A2H0BTZ8"/>
<gene>
    <name evidence="2" type="ORF">COW99_05220</name>
</gene>
<reference evidence="2 3" key="1">
    <citation type="submission" date="2017-09" db="EMBL/GenBank/DDBJ databases">
        <title>Depth-based differentiation of microbial function through sediment-hosted aquifers and enrichment of novel symbionts in the deep terrestrial subsurface.</title>
        <authorList>
            <person name="Probst A.J."/>
            <person name="Ladd B."/>
            <person name="Jarett J.K."/>
            <person name="Geller-Mcgrath D.E."/>
            <person name="Sieber C.M."/>
            <person name="Emerson J.B."/>
            <person name="Anantharaman K."/>
            <person name="Thomas B.C."/>
            <person name="Malmstrom R."/>
            <person name="Stieglmeier M."/>
            <person name="Klingl A."/>
            <person name="Woyke T."/>
            <person name="Ryan C.M."/>
            <person name="Banfield J.F."/>
        </authorList>
    </citation>
    <scope>NUCLEOTIDE SEQUENCE [LARGE SCALE GENOMIC DNA]</scope>
    <source>
        <strain evidence="2">CG22_combo_CG10-13_8_21_14_all_38_20</strain>
    </source>
</reference>
<comment type="caution">
    <text evidence="2">The sequence shown here is derived from an EMBL/GenBank/DDBJ whole genome shotgun (WGS) entry which is preliminary data.</text>
</comment>
<protein>
    <submittedName>
        <fullName evidence="2">Uncharacterized protein</fullName>
    </submittedName>
</protein>
<proteinExistence type="predicted"/>
<evidence type="ECO:0000313" key="3">
    <source>
        <dbReference type="Proteomes" id="UP000231246"/>
    </source>
</evidence>
<keyword evidence="1" id="KW-1133">Transmembrane helix</keyword>
<feature type="transmembrane region" description="Helical" evidence="1">
    <location>
        <begin position="21"/>
        <end position="43"/>
    </location>
</feature>
<accession>A0A2H0BTZ8</accession>
<evidence type="ECO:0000256" key="1">
    <source>
        <dbReference type="SAM" id="Phobius"/>
    </source>
</evidence>
<name>A0A2H0BTZ8_9BACT</name>
<keyword evidence="1" id="KW-0472">Membrane</keyword>
<evidence type="ECO:0000313" key="2">
    <source>
        <dbReference type="EMBL" id="PIP61165.1"/>
    </source>
</evidence>
<dbReference type="Proteomes" id="UP000231246">
    <property type="component" value="Unassembled WGS sequence"/>
</dbReference>
<keyword evidence="1" id="KW-0812">Transmembrane</keyword>
<dbReference type="EMBL" id="PCTA01000033">
    <property type="protein sequence ID" value="PIP61165.1"/>
    <property type="molecule type" value="Genomic_DNA"/>
</dbReference>